<dbReference type="EMBL" id="KZ505806">
    <property type="protein sequence ID" value="PKU44737.1"/>
    <property type="molecule type" value="Genomic_DNA"/>
</dbReference>
<organism evidence="1 2">
    <name type="scientific">Limosa lapponica baueri</name>
    <dbReference type="NCBI Taxonomy" id="1758121"/>
    <lineage>
        <taxon>Eukaryota</taxon>
        <taxon>Metazoa</taxon>
        <taxon>Chordata</taxon>
        <taxon>Craniata</taxon>
        <taxon>Vertebrata</taxon>
        <taxon>Euteleostomi</taxon>
        <taxon>Archelosauria</taxon>
        <taxon>Archosauria</taxon>
        <taxon>Dinosauria</taxon>
        <taxon>Saurischia</taxon>
        <taxon>Theropoda</taxon>
        <taxon>Coelurosauria</taxon>
        <taxon>Aves</taxon>
        <taxon>Neognathae</taxon>
        <taxon>Neoaves</taxon>
        <taxon>Charadriiformes</taxon>
        <taxon>Scolopacidae</taxon>
        <taxon>Limosa</taxon>
    </lineage>
</organism>
<dbReference type="AlphaFoldDB" id="A0A2I0UFB3"/>
<accession>A0A2I0UFB3</accession>
<dbReference type="Proteomes" id="UP000233556">
    <property type="component" value="Unassembled WGS sequence"/>
</dbReference>
<name>A0A2I0UFB3_LIMLA</name>
<dbReference type="OrthoDB" id="6140842at2759"/>
<evidence type="ECO:0000313" key="1">
    <source>
        <dbReference type="EMBL" id="PKU44737.1"/>
    </source>
</evidence>
<dbReference type="PANTHER" id="PTHR34833:SF1">
    <property type="entry name" value="GENE, 17359-RELATED"/>
    <property type="match status" value="1"/>
</dbReference>
<evidence type="ECO:0000313" key="2">
    <source>
        <dbReference type="Proteomes" id="UP000233556"/>
    </source>
</evidence>
<dbReference type="InterPro" id="IPR027814">
    <property type="entry name" value="DUF4562"/>
</dbReference>
<proteinExistence type="predicted"/>
<sequence>MPSSPRSASAGKALAEARVVFSGPDGIRDYRTRKPEHTHYIGATSPAIEGTSDVNYLWRLAPCLSHVSLRRPHYAGEIGWGVRELSHFTRKNLQSGAQIKRGLFRQAAEDRATHWYQNPW</sequence>
<gene>
    <name evidence="1" type="ORF">llap_4947</name>
</gene>
<dbReference type="Pfam" id="PF15123">
    <property type="entry name" value="DUF4562"/>
    <property type="match status" value="1"/>
</dbReference>
<dbReference type="PANTHER" id="PTHR34833">
    <property type="entry name" value="GENE, 17359-RELATED"/>
    <property type="match status" value="1"/>
</dbReference>
<protein>
    <submittedName>
        <fullName evidence="1">Uncharacterized protein</fullName>
    </submittedName>
</protein>
<reference evidence="2" key="2">
    <citation type="submission" date="2017-12" db="EMBL/GenBank/DDBJ databases">
        <title>Genome sequence of the Bar-tailed Godwit (Limosa lapponica baueri).</title>
        <authorList>
            <person name="Lima N.C.B."/>
            <person name="Parody-Merino A.M."/>
            <person name="Battley P.F."/>
            <person name="Fidler A.E."/>
            <person name="Prosdocimi F."/>
        </authorList>
    </citation>
    <scope>NUCLEOTIDE SEQUENCE [LARGE SCALE GENOMIC DNA]</scope>
</reference>
<keyword evidence="2" id="KW-1185">Reference proteome</keyword>
<reference evidence="2" key="1">
    <citation type="submission" date="2017-11" db="EMBL/GenBank/DDBJ databases">
        <authorList>
            <person name="Lima N.C."/>
            <person name="Parody-Merino A.M."/>
            <person name="Battley P.F."/>
            <person name="Fidler A.E."/>
            <person name="Prosdocimi F."/>
        </authorList>
    </citation>
    <scope>NUCLEOTIDE SEQUENCE [LARGE SCALE GENOMIC DNA]</scope>
</reference>